<evidence type="ECO:0000313" key="10">
    <source>
        <dbReference type="EMBL" id="OZG62056.1"/>
    </source>
</evidence>
<dbReference type="GO" id="GO:0004553">
    <property type="term" value="F:hydrolase activity, hydrolyzing O-glycosyl compounds"/>
    <property type="evidence" value="ECO:0007669"/>
    <property type="project" value="InterPro"/>
</dbReference>
<keyword evidence="11" id="KW-1185">Reference proteome</keyword>
<proteinExistence type="inferred from homology"/>
<comment type="similarity">
    <text evidence="2 7">Belongs to the glycosyl hydrolase 43 family.</text>
</comment>
<organism evidence="10 11">
    <name type="scientific">Bifidobacterium lemurum</name>
    <dbReference type="NCBI Taxonomy" id="1603886"/>
    <lineage>
        <taxon>Bacteria</taxon>
        <taxon>Bacillati</taxon>
        <taxon>Actinomycetota</taxon>
        <taxon>Actinomycetes</taxon>
        <taxon>Bifidobacteriales</taxon>
        <taxon>Bifidobacteriaceae</taxon>
        <taxon>Bifidobacterium</taxon>
    </lineage>
</organism>
<evidence type="ECO:0000256" key="2">
    <source>
        <dbReference type="ARBA" id="ARBA00009865"/>
    </source>
</evidence>
<dbReference type="OrthoDB" id="9801455at2"/>
<dbReference type="Pfam" id="PF04616">
    <property type="entry name" value="Glyco_hydro_43"/>
    <property type="match status" value="2"/>
</dbReference>
<dbReference type="InterPro" id="IPR050727">
    <property type="entry name" value="GH43_arabinanases"/>
</dbReference>
<evidence type="ECO:0000256" key="7">
    <source>
        <dbReference type="RuleBase" id="RU361187"/>
    </source>
</evidence>
<keyword evidence="3 7" id="KW-0378">Hydrolase</keyword>
<evidence type="ECO:0000256" key="5">
    <source>
        <dbReference type="PIRSR" id="PIRSR606710-1"/>
    </source>
</evidence>
<evidence type="ECO:0000256" key="1">
    <source>
        <dbReference type="ARBA" id="ARBA00004834"/>
    </source>
</evidence>
<feature type="signal peptide" evidence="8">
    <location>
        <begin position="1"/>
        <end position="25"/>
    </location>
</feature>
<feature type="active site" description="Proton acceptor" evidence="5">
    <location>
        <position position="68"/>
    </location>
</feature>
<evidence type="ECO:0000256" key="3">
    <source>
        <dbReference type="ARBA" id="ARBA00022801"/>
    </source>
</evidence>
<dbReference type="RefSeq" id="WP_072726991.1">
    <property type="nucleotide sequence ID" value="NZ_BDIS01000029.1"/>
</dbReference>
<protein>
    <submittedName>
        <fullName evidence="10">Beta-xylosidase</fullName>
    </submittedName>
</protein>
<dbReference type="Gene3D" id="2.40.128.10">
    <property type="match status" value="1"/>
</dbReference>
<dbReference type="EMBL" id="MWWX01000006">
    <property type="protein sequence ID" value="OZG62056.1"/>
    <property type="molecule type" value="Genomic_DNA"/>
</dbReference>
<name>A0A261FTF9_9BIFI</name>
<comment type="caution">
    <text evidence="10">The sequence shown here is derived from an EMBL/GenBank/DDBJ whole genome shotgun (WGS) entry which is preliminary data.</text>
</comment>
<dbReference type="Gene3D" id="2.115.10.20">
    <property type="entry name" value="Glycosyl hydrolase domain, family 43"/>
    <property type="match status" value="1"/>
</dbReference>
<dbReference type="PANTHER" id="PTHR43301:SF3">
    <property type="entry name" value="ARABINAN ENDO-1,5-ALPHA-L-ARABINOSIDASE A-RELATED"/>
    <property type="match status" value="1"/>
</dbReference>
<dbReference type="AlphaFoldDB" id="A0A261FTF9"/>
<dbReference type="GO" id="GO:0005975">
    <property type="term" value="P:carbohydrate metabolic process"/>
    <property type="evidence" value="ECO:0007669"/>
    <property type="project" value="InterPro"/>
</dbReference>
<keyword evidence="4 7" id="KW-0326">Glycosidase</keyword>
<evidence type="ECO:0000256" key="6">
    <source>
        <dbReference type="PIRSR" id="PIRSR606710-2"/>
    </source>
</evidence>
<dbReference type="Proteomes" id="UP000216352">
    <property type="component" value="Unassembled WGS sequence"/>
</dbReference>
<feature type="chain" id="PRO_5043153373" evidence="8">
    <location>
        <begin position="26"/>
        <end position="536"/>
    </location>
</feature>
<gene>
    <name evidence="10" type="ORF">BLEM_1174</name>
</gene>
<sequence length="536" mass="58120">MAPITALRHAATTVLAAGMLVGALAGCTQGIGGSAADGIGEAANQANTATSRDTVTEQSGIARVSVHDPSVVKANGTYYVFGSHRAWAKSDDLVNWTTFENNLSTDYDDILGGIWDEWSKQTANPELTGNMWAPDVVWNDTMKKWCMYMSVNGINYRSTIVLLTADDIEGDWTYVGPVVYSGFNNNTVERTDVGEVLGDGADITRYLSPTDTEINAIDPCVKTDENGDMWMTFGSWFGGMWMLKLDPATGLRDYGTTYETVADRSDAYYGIKLGGGYGNSGEGSYLLHTNGYWYLFASYGALQQEGGYQVRMFRSEDITGPYVDEHGNAAVSTEEVNGNWTGDTGIRLMSSIQWSGNDNADIEVAQGHNSAMVDDDGNAYIVYHTRFSGRGEEHEVRVRQLLPTSDGWLVAAPYEFVGAVADTSGYARENIVGDYELATLSKHTYFKGQTNPADKDGTEYIGVDRPVNITLNADGTVSGDQTGTWEAADGSNQVTLTLGDVVYTGDFAKLPRDVDGKEVMTFTALGDNVTIWASQL</sequence>
<keyword evidence="8" id="KW-0732">Signal</keyword>
<dbReference type="PANTHER" id="PTHR43301">
    <property type="entry name" value="ARABINAN ENDO-1,5-ALPHA-L-ARABINOSIDASE"/>
    <property type="match status" value="1"/>
</dbReference>
<evidence type="ECO:0000313" key="11">
    <source>
        <dbReference type="Proteomes" id="UP000216352"/>
    </source>
</evidence>
<comment type="pathway">
    <text evidence="1">Glycan metabolism; L-arabinan degradation.</text>
</comment>
<dbReference type="SUPFAM" id="SSF75005">
    <property type="entry name" value="Arabinanase/levansucrase/invertase"/>
    <property type="match status" value="1"/>
</dbReference>
<feature type="site" description="Important for catalytic activity, responsible for pKa modulation of the active site Glu and correct orientation of both the proton donor and substrate" evidence="6">
    <location>
        <position position="218"/>
    </location>
</feature>
<dbReference type="CDD" id="cd18832">
    <property type="entry name" value="GH43_GsAbnA-like"/>
    <property type="match status" value="1"/>
</dbReference>
<dbReference type="Pfam" id="PF16369">
    <property type="entry name" value="GH43_C"/>
    <property type="match status" value="1"/>
</dbReference>
<evidence type="ECO:0000259" key="9">
    <source>
        <dbReference type="Pfam" id="PF16369"/>
    </source>
</evidence>
<feature type="active site" description="Proton donor" evidence="5">
    <location>
        <position position="282"/>
    </location>
</feature>
<dbReference type="STRING" id="1603886.GCA_001895165_02155"/>
<evidence type="ECO:0000256" key="8">
    <source>
        <dbReference type="SAM" id="SignalP"/>
    </source>
</evidence>
<dbReference type="InterPro" id="IPR032291">
    <property type="entry name" value="Abn2_C"/>
</dbReference>
<accession>A0A261FTF9</accession>
<dbReference type="InterPro" id="IPR006710">
    <property type="entry name" value="Glyco_hydro_43"/>
</dbReference>
<feature type="domain" description="Extracellular endo-alpha-(1-&gt;5)-L-arabinanase C-terminal" evidence="9">
    <location>
        <begin position="421"/>
        <end position="532"/>
    </location>
</feature>
<evidence type="ECO:0000256" key="4">
    <source>
        <dbReference type="ARBA" id="ARBA00023295"/>
    </source>
</evidence>
<reference evidence="10 11" key="1">
    <citation type="journal article" date="2017" name="BMC Genomics">
        <title>Comparative genomic and phylogenomic analyses of the Bifidobacteriaceae family.</title>
        <authorList>
            <person name="Lugli G.A."/>
            <person name="Milani C."/>
            <person name="Turroni F."/>
            <person name="Duranti S."/>
            <person name="Mancabelli L."/>
            <person name="Mangifesta M."/>
            <person name="Ferrario C."/>
            <person name="Modesto M."/>
            <person name="Mattarelli P."/>
            <person name="Jiri K."/>
            <person name="van Sinderen D."/>
            <person name="Ventura M."/>
        </authorList>
    </citation>
    <scope>NUCLEOTIDE SEQUENCE [LARGE SCALE GENOMIC DNA]</scope>
    <source>
        <strain evidence="10 11">DSM 28807</strain>
    </source>
</reference>
<dbReference type="InterPro" id="IPR023296">
    <property type="entry name" value="Glyco_hydro_beta-prop_sf"/>
</dbReference>